<proteinExistence type="predicted"/>
<reference evidence="1" key="1">
    <citation type="submission" date="2014-11" db="EMBL/GenBank/DDBJ databases">
        <authorList>
            <person name="Amaro Gonzalez C."/>
        </authorList>
    </citation>
    <scope>NUCLEOTIDE SEQUENCE</scope>
</reference>
<dbReference type="AlphaFoldDB" id="A0A0E9R952"/>
<protein>
    <submittedName>
        <fullName evidence="1">Uncharacterized protein</fullName>
    </submittedName>
</protein>
<name>A0A0E9R952_ANGAN</name>
<evidence type="ECO:0000313" key="1">
    <source>
        <dbReference type="EMBL" id="JAH24848.1"/>
    </source>
</evidence>
<reference evidence="1" key="2">
    <citation type="journal article" date="2015" name="Fish Shellfish Immunol.">
        <title>Early steps in the European eel (Anguilla anguilla)-Vibrio vulnificus interaction in the gills: Role of the RtxA13 toxin.</title>
        <authorList>
            <person name="Callol A."/>
            <person name="Pajuelo D."/>
            <person name="Ebbesson L."/>
            <person name="Teles M."/>
            <person name="MacKenzie S."/>
            <person name="Amaro C."/>
        </authorList>
    </citation>
    <scope>NUCLEOTIDE SEQUENCE</scope>
</reference>
<sequence>MRSLYVQHVPSGKVNCQSVIF</sequence>
<dbReference type="EMBL" id="GBXM01083729">
    <property type="protein sequence ID" value="JAH24848.1"/>
    <property type="molecule type" value="Transcribed_RNA"/>
</dbReference>
<accession>A0A0E9R952</accession>
<organism evidence="1">
    <name type="scientific">Anguilla anguilla</name>
    <name type="common">European freshwater eel</name>
    <name type="synonym">Muraena anguilla</name>
    <dbReference type="NCBI Taxonomy" id="7936"/>
    <lineage>
        <taxon>Eukaryota</taxon>
        <taxon>Metazoa</taxon>
        <taxon>Chordata</taxon>
        <taxon>Craniata</taxon>
        <taxon>Vertebrata</taxon>
        <taxon>Euteleostomi</taxon>
        <taxon>Actinopterygii</taxon>
        <taxon>Neopterygii</taxon>
        <taxon>Teleostei</taxon>
        <taxon>Anguilliformes</taxon>
        <taxon>Anguillidae</taxon>
        <taxon>Anguilla</taxon>
    </lineage>
</organism>